<dbReference type="RefSeq" id="WP_276509040.1">
    <property type="nucleotide sequence ID" value="NZ_BJYU01000221.1"/>
</dbReference>
<dbReference type="InterPro" id="IPR036930">
    <property type="entry name" value="WGR_dom_sf"/>
</dbReference>
<protein>
    <recommendedName>
        <fullName evidence="2">WGR domain-containing protein</fullName>
    </recommendedName>
</protein>
<evidence type="ECO:0000313" key="3">
    <source>
        <dbReference type="EMBL" id="GEO18647.1"/>
    </source>
</evidence>
<organism evidence="3 4">
    <name type="scientific">Microvirga aerophila</name>
    <dbReference type="NCBI Taxonomy" id="670291"/>
    <lineage>
        <taxon>Bacteria</taxon>
        <taxon>Pseudomonadati</taxon>
        <taxon>Pseudomonadota</taxon>
        <taxon>Alphaproteobacteria</taxon>
        <taxon>Hyphomicrobiales</taxon>
        <taxon>Methylobacteriaceae</taxon>
        <taxon>Microvirga</taxon>
    </lineage>
</organism>
<dbReference type="CDD" id="cd07996">
    <property type="entry name" value="WGR_MMR_like"/>
    <property type="match status" value="1"/>
</dbReference>
<dbReference type="Proteomes" id="UP000321085">
    <property type="component" value="Unassembled WGS sequence"/>
</dbReference>
<feature type="region of interest" description="Disordered" evidence="1">
    <location>
        <begin position="90"/>
        <end position="112"/>
    </location>
</feature>
<dbReference type="InterPro" id="IPR008893">
    <property type="entry name" value="WGR_domain"/>
</dbReference>
<evidence type="ECO:0000259" key="2">
    <source>
        <dbReference type="Pfam" id="PF05406"/>
    </source>
</evidence>
<dbReference type="InterPro" id="IPR049809">
    <property type="entry name" value="YehF/YfeS-like_WGR"/>
</dbReference>
<feature type="domain" description="WGR" evidence="2">
    <location>
        <begin position="1"/>
        <end position="74"/>
    </location>
</feature>
<sequence>MLHRIDPEQGVCRFYSLMTAGSIERDLFGSVVPVRNWGRIGANGQELVEIHPDEIAAGQALEVAAWTKRRGYRDLSIPLMPLDGIATIAPQDELRQGPNDLTFNPGSPRPAT</sequence>
<evidence type="ECO:0000256" key="1">
    <source>
        <dbReference type="SAM" id="MobiDB-lite"/>
    </source>
</evidence>
<accession>A0A512C3M4</accession>
<dbReference type="SUPFAM" id="SSF142921">
    <property type="entry name" value="WGR domain-like"/>
    <property type="match status" value="1"/>
</dbReference>
<comment type="caution">
    <text evidence="3">The sequence shown here is derived from an EMBL/GenBank/DDBJ whole genome shotgun (WGS) entry which is preliminary data.</text>
</comment>
<gene>
    <name evidence="3" type="ORF">MAE02_63430</name>
</gene>
<dbReference type="Pfam" id="PF05406">
    <property type="entry name" value="WGR"/>
    <property type="match status" value="1"/>
</dbReference>
<keyword evidence="4" id="KW-1185">Reference proteome</keyword>
<name>A0A512C3M4_9HYPH</name>
<dbReference type="AlphaFoldDB" id="A0A512C3M4"/>
<reference evidence="3 4" key="1">
    <citation type="submission" date="2019-07" db="EMBL/GenBank/DDBJ databases">
        <title>Whole genome shotgun sequence of Microvirga aerophila NBRC 106136.</title>
        <authorList>
            <person name="Hosoyama A."/>
            <person name="Uohara A."/>
            <person name="Ohji S."/>
            <person name="Ichikawa N."/>
        </authorList>
    </citation>
    <scope>NUCLEOTIDE SEQUENCE [LARGE SCALE GENOMIC DNA]</scope>
    <source>
        <strain evidence="3 4">NBRC 106136</strain>
    </source>
</reference>
<dbReference type="EMBL" id="BJYU01000221">
    <property type="protein sequence ID" value="GEO18647.1"/>
    <property type="molecule type" value="Genomic_DNA"/>
</dbReference>
<proteinExistence type="predicted"/>
<evidence type="ECO:0000313" key="4">
    <source>
        <dbReference type="Proteomes" id="UP000321085"/>
    </source>
</evidence>